<dbReference type="InterPro" id="IPR036259">
    <property type="entry name" value="MFS_trans_sf"/>
</dbReference>
<feature type="transmembrane region" description="Helical" evidence="6">
    <location>
        <begin position="403"/>
        <end position="421"/>
    </location>
</feature>
<evidence type="ECO:0000256" key="6">
    <source>
        <dbReference type="SAM" id="Phobius"/>
    </source>
</evidence>
<comment type="subcellular location">
    <subcellularLocation>
        <location evidence="1">Cell membrane</location>
        <topology evidence="1">Multi-pass membrane protein</topology>
    </subcellularLocation>
</comment>
<name>A0ABR8U268_9CELL</name>
<feature type="transmembrane region" description="Helical" evidence="6">
    <location>
        <begin position="172"/>
        <end position="190"/>
    </location>
</feature>
<evidence type="ECO:0000256" key="1">
    <source>
        <dbReference type="ARBA" id="ARBA00004651"/>
    </source>
</evidence>
<dbReference type="RefSeq" id="WP_191805355.1">
    <property type="nucleotide sequence ID" value="NZ_JACSQF010000017.1"/>
</dbReference>
<reference evidence="7 8" key="1">
    <citation type="submission" date="2020-08" db="EMBL/GenBank/DDBJ databases">
        <title>A Genomic Blueprint of the Chicken Gut Microbiome.</title>
        <authorList>
            <person name="Gilroy R."/>
            <person name="Ravi A."/>
            <person name="Getino M."/>
            <person name="Pursley I."/>
            <person name="Horton D.L."/>
            <person name="Alikhan N.-F."/>
            <person name="Baker D."/>
            <person name="Gharbi K."/>
            <person name="Hall N."/>
            <person name="Watson M."/>
            <person name="Adriaenssens E.M."/>
            <person name="Foster-Nyarko E."/>
            <person name="Jarju S."/>
            <person name="Secka A."/>
            <person name="Antonio M."/>
            <person name="Oren A."/>
            <person name="Chaudhuri R."/>
            <person name="La Ragione R.M."/>
            <person name="Hildebrand F."/>
            <person name="Pallen M.J."/>
        </authorList>
    </citation>
    <scope>NUCLEOTIDE SEQUENCE [LARGE SCALE GENOMIC DNA]</scope>
    <source>
        <strain evidence="7 8">Sa2CUA9</strain>
    </source>
</reference>
<evidence type="ECO:0000256" key="2">
    <source>
        <dbReference type="ARBA" id="ARBA00022475"/>
    </source>
</evidence>
<dbReference type="InterPro" id="IPR011701">
    <property type="entry name" value="MFS"/>
</dbReference>
<dbReference type="EMBL" id="JACSQF010000017">
    <property type="protein sequence ID" value="MBD7982137.1"/>
    <property type="molecule type" value="Genomic_DNA"/>
</dbReference>
<feature type="transmembrane region" description="Helical" evidence="6">
    <location>
        <begin position="315"/>
        <end position="335"/>
    </location>
</feature>
<feature type="transmembrane region" description="Helical" evidence="6">
    <location>
        <begin position="147"/>
        <end position="166"/>
    </location>
</feature>
<sequence>MATTNAPARALPHPYLAWLSGVTVSQLGDAVLAFALGWAAAGLGGTTAALMLALSGLPRLVLLIVGGAVADRVGARRILIIGESALLTLTAILALALAQIGTPTWLLLTTALALGTVTAFCLPATGSMPRRLVADDQLTRALALRQGLVQVVLLTAAPLSGLVVGAVGLSAVAWGTTVTFGVSLCVLIAVRELSGAAPDPSLAGVAGPARLDLVGGFRIVARTPELSSALALTGAGAALILPVPSLLVPLLGRSSGWGPATTGLVAGAVGVGAICAALLAARSRKIAPGTTDPADRSRALQVGCRSRPGSAATGLAVSAGGALVIAAGTLLGGSAATEVTVLGALVFGFGNGRFVARIAPLVLGSAPRTHLARVQALVGLVQLVPVMVTSTVLGTLAEHTSPHWALGVTAAGLVACAAWSGRSA</sequence>
<proteinExistence type="predicted"/>
<dbReference type="Pfam" id="PF07690">
    <property type="entry name" value="MFS_1"/>
    <property type="match status" value="1"/>
</dbReference>
<feature type="transmembrane region" description="Helical" evidence="6">
    <location>
        <begin position="78"/>
        <end position="98"/>
    </location>
</feature>
<evidence type="ECO:0000256" key="3">
    <source>
        <dbReference type="ARBA" id="ARBA00022692"/>
    </source>
</evidence>
<evidence type="ECO:0000256" key="4">
    <source>
        <dbReference type="ARBA" id="ARBA00022989"/>
    </source>
</evidence>
<protein>
    <submittedName>
        <fullName evidence="7">MFS transporter</fullName>
    </submittedName>
</protein>
<keyword evidence="3 6" id="KW-0812">Transmembrane</keyword>
<evidence type="ECO:0000313" key="8">
    <source>
        <dbReference type="Proteomes" id="UP000655570"/>
    </source>
</evidence>
<dbReference type="PANTHER" id="PTHR23513:SF6">
    <property type="entry name" value="MAJOR FACILITATOR SUPERFAMILY ASSOCIATED DOMAIN-CONTAINING PROTEIN"/>
    <property type="match status" value="1"/>
</dbReference>
<feature type="transmembrane region" description="Helical" evidence="6">
    <location>
        <begin position="257"/>
        <end position="281"/>
    </location>
</feature>
<feature type="transmembrane region" description="Helical" evidence="6">
    <location>
        <begin position="376"/>
        <end position="397"/>
    </location>
</feature>
<feature type="transmembrane region" description="Helical" evidence="6">
    <location>
        <begin position="104"/>
        <end position="126"/>
    </location>
</feature>
<keyword evidence="8" id="KW-1185">Reference proteome</keyword>
<gene>
    <name evidence="7" type="ORF">H9641_15635</name>
</gene>
<keyword evidence="4 6" id="KW-1133">Transmembrane helix</keyword>
<comment type="caution">
    <text evidence="7">The sequence shown here is derived from an EMBL/GenBank/DDBJ whole genome shotgun (WGS) entry which is preliminary data.</text>
</comment>
<accession>A0ABR8U268</accession>
<dbReference type="Proteomes" id="UP000655570">
    <property type="component" value="Unassembled WGS sequence"/>
</dbReference>
<keyword evidence="5 6" id="KW-0472">Membrane</keyword>
<evidence type="ECO:0000256" key="5">
    <source>
        <dbReference type="ARBA" id="ARBA00023136"/>
    </source>
</evidence>
<dbReference type="SUPFAM" id="SSF103473">
    <property type="entry name" value="MFS general substrate transporter"/>
    <property type="match status" value="1"/>
</dbReference>
<dbReference type="PANTHER" id="PTHR23513">
    <property type="entry name" value="INTEGRAL MEMBRANE EFFLUX PROTEIN-RELATED"/>
    <property type="match status" value="1"/>
</dbReference>
<organism evidence="7 8">
    <name type="scientific">Oerskovia merdavium</name>
    <dbReference type="NCBI Taxonomy" id="2762227"/>
    <lineage>
        <taxon>Bacteria</taxon>
        <taxon>Bacillati</taxon>
        <taxon>Actinomycetota</taxon>
        <taxon>Actinomycetes</taxon>
        <taxon>Micrococcales</taxon>
        <taxon>Cellulomonadaceae</taxon>
        <taxon>Oerskovia</taxon>
    </lineage>
</organism>
<dbReference type="Gene3D" id="1.20.1250.20">
    <property type="entry name" value="MFS general substrate transporter like domains"/>
    <property type="match status" value="1"/>
</dbReference>
<feature type="transmembrane region" description="Helical" evidence="6">
    <location>
        <begin position="229"/>
        <end position="251"/>
    </location>
</feature>
<feature type="transmembrane region" description="Helical" evidence="6">
    <location>
        <begin position="341"/>
        <end position="364"/>
    </location>
</feature>
<evidence type="ECO:0000313" key="7">
    <source>
        <dbReference type="EMBL" id="MBD7982137.1"/>
    </source>
</evidence>
<keyword evidence="2" id="KW-1003">Cell membrane</keyword>